<organism evidence="2">
    <name type="scientific">uncultured Stenotrophomonas sp</name>
    <dbReference type="NCBI Taxonomy" id="165438"/>
    <lineage>
        <taxon>Bacteria</taxon>
        <taxon>Pseudomonadati</taxon>
        <taxon>Pseudomonadota</taxon>
        <taxon>Gammaproteobacteria</taxon>
        <taxon>Lysobacterales</taxon>
        <taxon>Lysobacteraceae</taxon>
        <taxon>Stenotrophomonas</taxon>
        <taxon>environmental samples</taxon>
    </lineage>
</organism>
<feature type="chain" id="PRO_5013187216" description="Secreted protein" evidence="1">
    <location>
        <begin position="24"/>
        <end position="104"/>
    </location>
</feature>
<dbReference type="PROSITE" id="PS51257">
    <property type="entry name" value="PROKAR_LIPOPROTEIN"/>
    <property type="match status" value="1"/>
</dbReference>
<evidence type="ECO:0000256" key="1">
    <source>
        <dbReference type="SAM" id="SignalP"/>
    </source>
</evidence>
<name>A0A1Y5PZF5_9GAMM</name>
<keyword evidence="1" id="KW-0732">Signal</keyword>
<proteinExistence type="predicted"/>
<evidence type="ECO:0008006" key="3">
    <source>
        <dbReference type="Google" id="ProtNLM"/>
    </source>
</evidence>
<accession>A0A1Y5PZF5</accession>
<reference evidence="2" key="1">
    <citation type="submission" date="2016-03" db="EMBL/GenBank/DDBJ databases">
        <authorList>
            <person name="Ploux O."/>
        </authorList>
    </citation>
    <scope>NUCLEOTIDE SEQUENCE</scope>
    <source>
        <strain evidence="2">UC10</strain>
    </source>
</reference>
<dbReference type="EMBL" id="FLTS01000001">
    <property type="protein sequence ID" value="SBV35350.1"/>
    <property type="molecule type" value="Genomic_DNA"/>
</dbReference>
<protein>
    <recommendedName>
        <fullName evidence="3">Secreted protein</fullName>
    </recommendedName>
</protein>
<evidence type="ECO:0000313" key="2">
    <source>
        <dbReference type="EMBL" id="SBV35350.1"/>
    </source>
</evidence>
<gene>
    <name evidence="2" type="ORF">STPYR_10280</name>
</gene>
<feature type="signal peptide" evidence="1">
    <location>
        <begin position="1"/>
        <end position="23"/>
    </location>
</feature>
<dbReference type="AlphaFoldDB" id="A0A1Y5PZF5"/>
<sequence>MNIEKIARAVPVMLLVALLTACSGGLSGEYGQEVNGEWDTTMTFKGDGEVEIDMGIAQVVGKYEVKDGKLRISMSDGTPSQAFVINDKGCIEGGMLFGTLCKKK</sequence>